<gene>
    <name evidence="2" type="ORF">HXX02_12525</name>
</gene>
<name>A0ABT1P2C1_9GAMM</name>
<dbReference type="Proteomes" id="UP001205566">
    <property type="component" value="Unassembled WGS sequence"/>
</dbReference>
<organism evidence="2 3">
    <name type="scientific">Microbulbifer elongatus</name>
    <dbReference type="NCBI Taxonomy" id="86173"/>
    <lineage>
        <taxon>Bacteria</taxon>
        <taxon>Pseudomonadati</taxon>
        <taxon>Pseudomonadota</taxon>
        <taxon>Gammaproteobacteria</taxon>
        <taxon>Cellvibrionales</taxon>
        <taxon>Microbulbiferaceae</taxon>
        <taxon>Microbulbifer</taxon>
    </lineage>
</organism>
<evidence type="ECO:0000256" key="1">
    <source>
        <dbReference type="SAM" id="Phobius"/>
    </source>
</evidence>
<dbReference type="InterPro" id="IPR021913">
    <property type="entry name" value="DUF3526"/>
</dbReference>
<sequence>MSKFLVIGGYEFRRMRRDRGFLALLLLLLALSSYAIWNGIEWTDKRHAAIDLIKAEERDRRAFGRRFVESQLVIPATLAVLPPTEMSGVSIGQADAYPFHAEIYPLHDYSTLFKRVWGDIGSPDVRAAGRFDLAFVIVLLLPLVLLATTYDLWSKERERGIAALVVSQPIAISPLIWVRAVTRGVLILGPFIAWIVSASIWMGARDLANLVALACIVFIYGAFWIAIAVLINCITRRSAEAAIAAGAAWLLIVVMAPSLTLAAVDVIRPAPSAMGFATALKARKAAVSKQLQETAETITIKVRESSPTIPDRLRERYGERVALDEALWPLISAHKQAERTRRDLLDTIRFFLPAVAIQDALDRVAGSDADRAIVFEQQVRATQMALRQRYKTHLDNDTLLTLAEYDREPGFQFKESDTVFETRLVLDLLTALIATILIVVAMFSLRKKLATP</sequence>
<proteinExistence type="predicted"/>
<reference evidence="2" key="1">
    <citation type="thesis" date="2020" institute="Technische Universitat Dresden" country="Dresden, Germany">
        <title>The Agarolytic System of Microbulbifer elongatus PORT2, Isolated from Batu Karas, Pangandaran West Java Indonesia.</title>
        <authorList>
            <person name="Anggraeni S.R."/>
        </authorList>
    </citation>
    <scope>NUCLEOTIDE SEQUENCE</scope>
    <source>
        <strain evidence="2">PORT2</strain>
    </source>
</reference>
<keyword evidence="3" id="KW-1185">Reference proteome</keyword>
<feature type="transmembrane region" description="Helical" evidence="1">
    <location>
        <begin position="210"/>
        <end position="231"/>
    </location>
</feature>
<dbReference type="PANTHER" id="PTHR43471">
    <property type="entry name" value="ABC TRANSPORTER PERMEASE"/>
    <property type="match status" value="1"/>
</dbReference>
<dbReference type="Pfam" id="PF12040">
    <property type="entry name" value="DUF3526"/>
    <property type="match status" value="1"/>
</dbReference>
<dbReference type="RefSeq" id="WP_255875232.1">
    <property type="nucleotide sequence ID" value="NZ_JACASI010000033.1"/>
</dbReference>
<feature type="transmembrane region" description="Helical" evidence="1">
    <location>
        <begin position="424"/>
        <end position="445"/>
    </location>
</feature>
<feature type="transmembrane region" description="Helical" evidence="1">
    <location>
        <begin position="243"/>
        <end position="264"/>
    </location>
</feature>
<feature type="transmembrane region" description="Helical" evidence="1">
    <location>
        <begin position="160"/>
        <end position="178"/>
    </location>
</feature>
<feature type="transmembrane region" description="Helical" evidence="1">
    <location>
        <begin position="184"/>
        <end position="203"/>
    </location>
</feature>
<evidence type="ECO:0000313" key="3">
    <source>
        <dbReference type="Proteomes" id="UP001205566"/>
    </source>
</evidence>
<keyword evidence="1" id="KW-0472">Membrane</keyword>
<dbReference type="PANTHER" id="PTHR43471:SF14">
    <property type="entry name" value="ABC-2 TYPE TRANSPORT SYSTEM PERMEASE PROTEIN"/>
    <property type="match status" value="1"/>
</dbReference>
<dbReference type="EMBL" id="JACASI010000033">
    <property type="protein sequence ID" value="MCQ3830273.1"/>
    <property type="molecule type" value="Genomic_DNA"/>
</dbReference>
<accession>A0ABT1P2C1</accession>
<keyword evidence="1" id="KW-1133">Transmembrane helix</keyword>
<feature type="transmembrane region" description="Helical" evidence="1">
    <location>
        <begin position="133"/>
        <end position="153"/>
    </location>
</feature>
<evidence type="ECO:0000313" key="2">
    <source>
        <dbReference type="EMBL" id="MCQ3830273.1"/>
    </source>
</evidence>
<protein>
    <submittedName>
        <fullName evidence="2">ABC transporter permease subunit</fullName>
    </submittedName>
</protein>
<keyword evidence="1" id="KW-0812">Transmembrane</keyword>
<comment type="caution">
    <text evidence="2">The sequence shown here is derived from an EMBL/GenBank/DDBJ whole genome shotgun (WGS) entry which is preliminary data.</text>
</comment>